<evidence type="ECO:0000313" key="3">
    <source>
        <dbReference type="Proteomes" id="UP000037267"/>
    </source>
</evidence>
<protein>
    <submittedName>
        <fullName evidence="2">Uncharacterized protein</fullName>
    </submittedName>
</protein>
<organism evidence="2 3">
    <name type="scientific">Gottschalkia purinilytica</name>
    <name type="common">Clostridium purinilyticum</name>
    <dbReference type="NCBI Taxonomy" id="1503"/>
    <lineage>
        <taxon>Bacteria</taxon>
        <taxon>Bacillati</taxon>
        <taxon>Bacillota</taxon>
        <taxon>Tissierellia</taxon>
        <taxon>Tissierellales</taxon>
        <taxon>Gottschalkiaceae</taxon>
        <taxon>Gottschalkia</taxon>
    </lineage>
</organism>
<feature type="compositionally biased region" description="Low complexity" evidence="1">
    <location>
        <begin position="166"/>
        <end position="176"/>
    </location>
</feature>
<comment type="caution">
    <text evidence="2">The sequence shown here is derived from an EMBL/GenBank/DDBJ whole genome shotgun (WGS) entry which is preliminary data.</text>
</comment>
<proteinExistence type="predicted"/>
<dbReference type="Pfam" id="PF20585">
    <property type="entry name" value="Pectate_lyase_5"/>
    <property type="match status" value="1"/>
</dbReference>
<feature type="region of interest" description="Disordered" evidence="1">
    <location>
        <begin position="157"/>
        <end position="180"/>
    </location>
</feature>
<evidence type="ECO:0000313" key="2">
    <source>
        <dbReference type="EMBL" id="KNF07018.1"/>
    </source>
</evidence>
<reference evidence="3" key="1">
    <citation type="submission" date="2015-07" db="EMBL/GenBank/DDBJ databases">
        <title>Draft genome sequence of the purine-degrading Gottschalkia purinilyticum DSM 1384 (formerly Clostridium purinilyticum).</title>
        <authorList>
            <person name="Poehlein A."/>
            <person name="Schiel-Bengelsdorf B."/>
            <person name="Bengelsdorf F.R."/>
            <person name="Daniel R."/>
            <person name="Duerre P."/>
        </authorList>
    </citation>
    <scope>NUCLEOTIDE SEQUENCE [LARGE SCALE GENOMIC DNA]</scope>
    <source>
        <strain evidence="3">DSM 1384</strain>
    </source>
</reference>
<feature type="region of interest" description="Disordered" evidence="1">
    <location>
        <begin position="202"/>
        <end position="221"/>
    </location>
</feature>
<keyword evidence="3" id="KW-1185">Reference proteome</keyword>
<evidence type="ECO:0000256" key="1">
    <source>
        <dbReference type="SAM" id="MobiDB-lite"/>
    </source>
</evidence>
<feature type="non-terminal residue" evidence="2">
    <location>
        <position position="501"/>
    </location>
</feature>
<sequence length="501" mass="56031">MKKTSAFLLVILILYIVLPVIHIMPVNAQNVTEESIRLSVNGSDHAVITEKSFDLKVDLSNTTDVKDFKKDGEQSSQSINIELPNEIFYEAKDNPNLMDKVSYDPSTKEITINNIAEKSFLIRLHRNIVEAKDVKIKATIKVNDRVVKESNEMVLSLDSKEKESSSSDNSESIDNIDLSRDLEKNEDYPNIYNKMKEQNKTELTKGNSIETHPFVSSEENTEIIKQENIEIDENKENETKQAPENEDSIANVFDEKTWHDAWNNPKIKVINITQDFYTMDRITPGANTFFNTSSQYNRELTIKGNGHTIDAGSEAISMYGRNWRVKVENLNIYHRNWYGFITTAFGAPDSEITFHNVKDTGAQMLHSFNSKLILSGNIENNQVGSYTSPINGYTYNVVLSSNGDGKDGIAVRGQANWEVADVVVKEGAKIKANGYSKVSNFSIGKGGNVQIEKDVSILFDNSNSENHVGTDASPSIYFYGAGSLILGENSHMKIINGPGRA</sequence>
<gene>
    <name evidence="2" type="ORF">CLPU_32c00010</name>
</gene>
<dbReference type="InterPro" id="IPR046776">
    <property type="entry name" value="Pectate_lyase_5"/>
</dbReference>
<name>A0A0L0W663_GOTPU</name>
<accession>A0A0L0W663</accession>
<dbReference type="EMBL" id="LGSS01000032">
    <property type="protein sequence ID" value="KNF07018.1"/>
    <property type="molecule type" value="Genomic_DNA"/>
</dbReference>
<dbReference type="AlphaFoldDB" id="A0A0L0W663"/>
<dbReference type="RefSeq" id="WP_131701623.1">
    <property type="nucleotide sequence ID" value="NZ_LGSS01000032.1"/>
</dbReference>
<dbReference type="Proteomes" id="UP000037267">
    <property type="component" value="Unassembled WGS sequence"/>
</dbReference>
<dbReference type="STRING" id="1503.CLPU_32c00010"/>